<name>A0A916SQY0_9BURK</name>
<dbReference type="EMBL" id="BMIG01000018">
    <property type="protein sequence ID" value="GGB11883.1"/>
    <property type="molecule type" value="Genomic_DNA"/>
</dbReference>
<dbReference type="InterPro" id="IPR022761">
    <property type="entry name" value="Fumarate_lyase_N"/>
</dbReference>
<sequence length="410" mass="43312">MSSIFEGFLSTPEILEAFSERNFLEAMLDFEASLARAQASVGLIPEAAARSIIGTCKVDLFDVAKIVRESGQAGSIAIPLVKSLKETVGLFNKEASEFVHFGSTSQDVIDTALALVTREALGMIDVDVSRAIAALLALASRHADQPVLARTLMQPASVTSFGLKCAGWAAPLVRGRQRLQARARDALNVQFGGAVGTLAHMQGKGPQVLALMAADLKLKAPAFAWHTQRDEWVALGCELGLMVGSLGKIAKDISLMSQFEVGEIREPTEPGRGSSTAMLHKHNPLASLVALAASARAPQRVAALLAAMPQENERALGNWQAEVAEWPGLLMSAHGSARAMGQALSGLQVDAQRMLANLEAVRAGLASEAAVEWFNPALALDAGRMTRAQVITLTAMIRAIDAPAPESVPA</sequence>
<dbReference type="PANTHER" id="PTHR43172">
    <property type="entry name" value="ADENYLOSUCCINATE LYASE"/>
    <property type="match status" value="1"/>
</dbReference>
<dbReference type="GO" id="GO:0003824">
    <property type="term" value="F:catalytic activity"/>
    <property type="evidence" value="ECO:0007669"/>
    <property type="project" value="InterPro"/>
</dbReference>
<accession>A0A916SQY0</accession>
<protein>
    <submittedName>
        <fullName evidence="3">3-carboxy-cis,cis-muconate cycloisomerase</fullName>
    </submittedName>
</protein>
<evidence type="ECO:0000256" key="1">
    <source>
        <dbReference type="ARBA" id="ARBA00034772"/>
    </source>
</evidence>
<gene>
    <name evidence="3" type="primary">pcaB</name>
    <name evidence="3" type="ORF">GCM10011496_35960</name>
</gene>
<dbReference type="InterPro" id="IPR000362">
    <property type="entry name" value="Fumarate_lyase_fam"/>
</dbReference>
<evidence type="ECO:0000259" key="2">
    <source>
        <dbReference type="Pfam" id="PF00206"/>
    </source>
</evidence>
<dbReference type="SUPFAM" id="SSF48557">
    <property type="entry name" value="L-aspartase-like"/>
    <property type="match status" value="1"/>
</dbReference>
<reference evidence="3" key="2">
    <citation type="submission" date="2020-09" db="EMBL/GenBank/DDBJ databases">
        <authorList>
            <person name="Sun Q."/>
            <person name="Zhou Y."/>
        </authorList>
    </citation>
    <scope>NUCLEOTIDE SEQUENCE</scope>
    <source>
        <strain evidence="3">CGMCC 1.15322</strain>
    </source>
</reference>
<dbReference type="PRINTS" id="PR00149">
    <property type="entry name" value="FUMRATELYASE"/>
</dbReference>
<feature type="domain" description="Fumarate lyase N-terminal" evidence="2">
    <location>
        <begin position="11"/>
        <end position="289"/>
    </location>
</feature>
<organism evidence="3 4">
    <name type="scientific">Polaromonas eurypsychrophila</name>
    <dbReference type="NCBI Taxonomy" id="1614635"/>
    <lineage>
        <taxon>Bacteria</taxon>
        <taxon>Pseudomonadati</taxon>
        <taxon>Pseudomonadota</taxon>
        <taxon>Betaproteobacteria</taxon>
        <taxon>Burkholderiales</taxon>
        <taxon>Comamonadaceae</taxon>
        <taxon>Polaromonas</taxon>
    </lineage>
</organism>
<dbReference type="Proteomes" id="UP000620596">
    <property type="component" value="Unassembled WGS sequence"/>
</dbReference>
<evidence type="ECO:0000313" key="4">
    <source>
        <dbReference type="Proteomes" id="UP000620596"/>
    </source>
</evidence>
<reference evidence="3" key="1">
    <citation type="journal article" date="2014" name="Int. J. Syst. Evol. Microbiol.">
        <title>Complete genome sequence of Corynebacterium casei LMG S-19264T (=DSM 44701T), isolated from a smear-ripened cheese.</title>
        <authorList>
            <consortium name="US DOE Joint Genome Institute (JGI-PGF)"/>
            <person name="Walter F."/>
            <person name="Albersmeier A."/>
            <person name="Kalinowski J."/>
            <person name="Ruckert C."/>
        </authorList>
    </citation>
    <scope>NUCLEOTIDE SEQUENCE</scope>
    <source>
        <strain evidence="3">CGMCC 1.15322</strain>
    </source>
</reference>
<comment type="similarity">
    <text evidence="1">Belongs to the class-II fumarase/aspartase family.</text>
</comment>
<evidence type="ECO:0000313" key="3">
    <source>
        <dbReference type="EMBL" id="GGB11883.1"/>
    </source>
</evidence>
<comment type="caution">
    <text evidence="3">The sequence shown here is derived from an EMBL/GenBank/DDBJ whole genome shotgun (WGS) entry which is preliminary data.</text>
</comment>
<dbReference type="AlphaFoldDB" id="A0A916SQY0"/>
<keyword evidence="4" id="KW-1185">Reference proteome</keyword>
<dbReference type="RefSeq" id="WP_188709896.1">
    <property type="nucleotide sequence ID" value="NZ_BMIG01000018.1"/>
</dbReference>
<dbReference type="Pfam" id="PF00206">
    <property type="entry name" value="Lyase_1"/>
    <property type="match status" value="1"/>
</dbReference>
<dbReference type="PANTHER" id="PTHR43172:SF2">
    <property type="entry name" value="ADENYLOSUCCINATE LYASE C-TERMINAL DOMAIN-CONTAINING PROTEIN"/>
    <property type="match status" value="1"/>
</dbReference>
<dbReference type="Gene3D" id="1.20.200.10">
    <property type="entry name" value="Fumarase/aspartase (Central domain)"/>
    <property type="match status" value="1"/>
</dbReference>
<proteinExistence type="inferred from homology"/>
<dbReference type="InterPro" id="IPR008948">
    <property type="entry name" value="L-Aspartase-like"/>
</dbReference>